<dbReference type="EMBL" id="KN819230">
    <property type="protein sequence ID" value="KIL53829.1"/>
    <property type="molecule type" value="Genomic_DNA"/>
</dbReference>
<protein>
    <submittedName>
        <fullName evidence="2">Uncharacterized protein</fullName>
    </submittedName>
</protein>
<evidence type="ECO:0000313" key="2">
    <source>
        <dbReference type="EMBL" id="KIL53800.1"/>
    </source>
</evidence>
<reference evidence="2 4" key="1">
    <citation type="submission" date="2014-04" db="EMBL/GenBank/DDBJ databases">
        <title>Evolutionary Origins and Diversification of the Mycorrhizal Mutualists.</title>
        <authorList>
            <consortium name="DOE Joint Genome Institute"/>
            <consortium name="Mycorrhizal Genomics Consortium"/>
            <person name="Kohler A."/>
            <person name="Kuo A."/>
            <person name="Nagy L.G."/>
            <person name="Floudas D."/>
            <person name="Copeland A."/>
            <person name="Barry K.W."/>
            <person name="Cichocki N."/>
            <person name="Veneault-Fourrey C."/>
            <person name="LaButti K."/>
            <person name="Lindquist E.A."/>
            <person name="Lipzen A."/>
            <person name="Lundell T."/>
            <person name="Morin E."/>
            <person name="Murat C."/>
            <person name="Riley R."/>
            <person name="Ohm R."/>
            <person name="Sun H."/>
            <person name="Tunlid A."/>
            <person name="Henrissat B."/>
            <person name="Grigoriev I.V."/>
            <person name="Hibbett D.S."/>
            <person name="Martin F."/>
        </authorList>
    </citation>
    <scope>NUCLEOTIDE SEQUENCE [LARGE SCALE GENOMIC DNA]</scope>
    <source>
        <strain evidence="2 4">Koide BX008</strain>
    </source>
</reference>
<gene>
    <name evidence="3" type="ORF">M378DRAFT_19504</name>
    <name evidence="2" type="ORF">M378DRAFT_19546</name>
</gene>
<dbReference type="STRING" id="946122.A0A0C2RU83"/>
<name>A0A0C2RU83_AMAMK</name>
<feature type="compositionally biased region" description="Basic and acidic residues" evidence="1">
    <location>
        <begin position="72"/>
        <end position="85"/>
    </location>
</feature>
<dbReference type="OrthoDB" id="3246206at2759"/>
<dbReference type="Proteomes" id="UP000054549">
    <property type="component" value="Unassembled WGS sequence"/>
</dbReference>
<evidence type="ECO:0000313" key="4">
    <source>
        <dbReference type="Proteomes" id="UP000054549"/>
    </source>
</evidence>
<sequence length="239" mass="26053">MPAPAALLVAAGITAVASNPVFIHFIYNPIIAPTLEHLAENYTIIAPTLERLAENYIEQRRGRSRSPAAPPVDDRPQSGADDRNDIPLNGMRRRRRRSIAYTSTSYENGDGDEESGLLMVQTADENVGADMTLGRRPVAAVPVVDNTILEESSLLFGVQGSTTARELNVNENISSTATPPRRPDSVDNNNNCRFGSKRRTPLVLVQDKKLRPQPTVAISGLSLPVNAGEKIKFNGWVRS</sequence>
<organism evidence="2 4">
    <name type="scientific">Amanita muscaria (strain Koide BX008)</name>
    <dbReference type="NCBI Taxonomy" id="946122"/>
    <lineage>
        <taxon>Eukaryota</taxon>
        <taxon>Fungi</taxon>
        <taxon>Dikarya</taxon>
        <taxon>Basidiomycota</taxon>
        <taxon>Agaricomycotina</taxon>
        <taxon>Agaricomycetes</taxon>
        <taxon>Agaricomycetidae</taxon>
        <taxon>Agaricales</taxon>
        <taxon>Pluteineae</taxon>
        <taxon>Amanitaceae</taxon>
        <taxon>Amanita</taxon>
    </lineage>
</organism>
<keyword evidence="4" id="KW-1185">Reference proteome</keyword>
<accession>A0A0C2RU83</accession>
<evidence type="ECO:0000313" key="3">
    <source>
        <dbReference type="EMBL" id="KIL53829.1"/>
    </source>
</evidence>
<dbReference type="AlphaFoldDB" id="A0A0C2RU83"/>
<proteinExistence type="predicted"/>
<feature type="region of interest" description="Disordered" evidence="1">
    <location>
        <begin position="173"/>
        <end position="193"/>
    </location>
</feature>
<feature type="region of interest" description="Disordered" evidence="1">
    <location>
        <begin position="60"/>
        <end position="114"/>
    </location>
</feature>
<evidence type="ECO:0000256" key="1">
    <source>
        <dbReference type="SAM" id="MobiDB-lite"/>
    </source>
</evidence>
<dbReference type="HOGENOM" id="CLU_1160847_0_0_1"/>
<dbReference type="EMBL" id="KN819271">
    <property type="protein sequence ID" value="KIL53800.1"/>
    <property type="molecule type" value="Genomic_DNA"/>
</dbReference>